<dbReference type="InterPro" id="IPR039297">
    <property type="entry name" value="COX7a"/>
</dbReference>
<dbReference type="GO" id="GO:0097250">
    <property type="term" value="P:mitochondrial respirasome assembly"/>
    <property type="evidence" value="ECO:0007669"/>
    <property type="project" value="UniProtKB-ARBA"/>
</dbReference>
<dbReference type="PANTHER" id="PTHR24020">
    <property type="entry name" value="COLLAGEN ALPHA"/>
    <property type="match status" value="1"/>
</dbReference>
<dbReference type="GO" id="GO:0002082">
    <property type="term" value="P:regulation of oxidative phosphorylation"/>
    <property type="evidence" value="ECO:0007669"/>
    <property type="project" value="UniProtKB-ARBA"/>
</dbReference>
<dbReference type="InterPro" id="IPR050525">
    <property type="entry name" value="ECM_Assembly_Org"/>
</dbReference>
<evidence type="ECO:0000259" key="14">
    <source>
        <dbReference type="PROSITE" id="PS50234"/>
    </source>
</evidence>
<evidence type="ECO:0000256" key="1">
    <source>
        <dbReference type="ARBA" id="ARBA00004273"/>
    </source>
</evidence>
<keyword evidence="7" id="KW-0677">Repeat</keyword>
<dbReference type="Pfam" id="PF02238">
    <property type="entry name" value="COX7a"/>
    <property type="match status" value="1"/>
</dbReference>
<evidence type="ECO:0000256" key="3">
    <source>
        <dbReference type="ARBA" id="ARBA00004673"/>
    </source>
</evidence>
<name>A0AAV6RVX5_SOLSE</name>
<evidence type="ECO:0000256" key="13">
    <source>
        <dbReference type="ARBA" id="ARBA00023180"/>
    </source>
</evidence>
<keyword evidence="17" id="KW-1185">Reference proteome</keyword>
<organism evidence="16 17">
    <name type="scientific">Solea senegalensis</name>
    <name type="common">Senegalese sole</name>
    <dbReference type="NCBI Taxonomy" id="28829"/>
    <lineage>
        <taxon>Eukaryota</taxon>
        <taxon>Metazoa</taxon>
        <taxon>Chordata</taxon>
        <taxon>Craniata</taxon>
        <taxon>Vertebrata</taxon>
        <taxon>Euteleostomi</taxon>
        <taxon>Actinopterygii</taxon>
        <taxon>Neopterygii</taxon>
        <taxon>Teleostei</taxon>
        <taxon>Neoteleostei</taxon>
        <taxon>Acanthomorphata</taxon>
        <taxon>Carangaria</taxon>
        <taxon>Pleuronectiformes</taxon>
        <taxon>Pleuronectoidei</taxon>
        <taxon>Soleidae</taxon>
        <taxon>Solea</taxon>
    </lineage>
</organism>
<dbReference type="Pfam" id="PF00041">
    <property type="entry name" value="fn3"/>
    <property type="match status" value="1"/>
</dbReference>
<evidence type="ECO:0000256" key="10">
    <source>
        <dbReference type="ARBA" id="ARBA00023119"/>
    </source>
</evidence>
<evidence type="ECO:0000256" key="2">
    <source>
        <dbReference type="ARBA" id="ARBA00004498"/>
    </source>
</evidence>
<evidence type="ECO:0000256" key="8">
    <source>
        <dbReference type="ARBA" id="ARBA00022792"/>
    </source>
</evidence>
<gene>
    <name evidence="16" type="ORF">JOB18_030451</name>
</gene>
<keyword evidence="11" id="KW-0496">Mitochondrion</keyword>
<dbReference type="InterPro" id="IPR003961">
    <property type="entry name" value="FN3_dom"/>
</dbReference>
<evidence type="ECO:0000256" key="6">
    <source>
        <dbReference type="ARBA" id="ARBA00022530"/>
    </source>
</evidence>
<evidence type="ECO:0000313" key="16">
    <source>
        <dbReference type="EMBL" id="KAG7508970.1"/>
    </source>
</evidence>
<evidence type="ECO:0000256" key="11">
    <source>
        <dbReference type="ARBA" id="ARBA00023128"/>
    </source>
</evidence>
<comment type="subcellular location">
    <subcellularLocation>
        <location evidence="1">Mitochondrion inner membrane</location>
    </subcellularLocation>
    <subcellularLocation>
        <location evidence="2">Secreted</location>
        <location evidence="2">Extracellular space</location>
        <location evidence="2">Extracellular matrix</location>
    </subcellularLocation>
</comment>
<keyword evidence="8" id="KW-0999">Mitochondrion inner membrane</keyword>
<evidence type="ECO:0000256" key="12">
    <source>
        <dbReference type="ARBA" id="ARBA00023136"/>
    </source>
</evidence>
<feature type="domain" description="Fibronectin type-III" evidence="15">
    <location>
        <begin position="380"/>
        <end position="470"/>
    </location>
</feature>
<sequence length="472" mass="52505">MFRHVLAFQQVARRSVSTSARQQVRNRVPEKQKIFQEDNGLPIHLKGGTADVLLYRATMTLTVFGVGFTLYQIEQQTIYPQTKEVFICSLIHSQLKQGAPCNTPAKADIVVLVDGSWSIGRINFKLIRSFISRMVSVFDIGPDRVQIGLTQYTGDPKTEWHLNAHPTKESLQEAISNLPYKGGNTMTGMALTYILNINFKAEVGMRPDSRKIGVLITDGKSQDEVLVSSQSLRDSGIELYAIGVKNADEIELRSIASDPHESHVYSVRDFMFLVDNVDDLSSNLCNSVKGPELLKSMEVYDEGVSTMWVRWEKVPRATGYMLLYRPISAIESQLVYELRVGGNIKSVQLEQLIPNTVYDITLHALFREAQEGRGVTLPRPPAGVLTITDVTHSTMTLRWDAAPGAVRKYMITYQPEGGDLSEVQVSGDITSLHLSSLISMTEYKVTVTPVYDEGPGSPMLNTIITSIAEESL</sequence>
<dbReference type="GO" id="GO:0005743">
    <property type="term" value="C:mitochondrial inner membrane"/>
    <property type="evidence" value="ECO:0007669"/>
    <property type="project" value="UniProtKB-SubCell"/>
</dbReference>
<dbReference type="Proteomes" id="UP000693946">
    <property type="component" value="Linkage Group LG17"/>
</dbReference>
<dbReference type="CDD" id="cd01482">
    <property type="entry name" value="vWA_collagen_alphaI-XII-like"/>
    <property type="match status" value="1"/>
</dbReference>
<protein>
    <submittedName>
        <fullName evidence="16">Collagen alpha-1(XII) chain-like isoform X3</fullName>
    </submittedName>
</protein>
<dbReference type="GO" id="GO:0005581">
    <property type="term" value="C:collagen trimer"/>
    <property type="evidence" value="ECO:0007669"/>
    <property type="project" value="UniProtKB-KW"/>
</dbReference>
<dbReference type="FunFam" id="3.40.50.410:FF:000001">
    <property type="entry name" value="Collagen, type XII, alpha 1"/>
    <property type="match status" value="1"/>
</dbReference>
<dbReference type="Pfam" id="PF00092">
    <property type="entry name" value="VWA"/>
    <property type="match status" value="1"/>
</dbReference>
<keyword evidence="13" id="KW-0325">Glycoprotein</keyword>
<evidence type="ECO:0000256" key="5">
    <source>
        <dbReference type="ARBA" id="ARBA00022525"/>
    </source>
</evidence>
<keyword evidence="9" id="KW-0809">Transit peptide</keyword>
<dbReference type="PROSITE" id="PS50234">
    <property type="entry name" value="VWFA"/>
    <property type="match status" value="1"/>
</dbReference>
<comment type="caution">
    <text evidence="16">The sequence shown here is derived from an EMBL/GenBank/DDBJ whole genome shotgun (WGS) entry which is preliminary data.</text>
</comment>
<keyword evidence="12" id="KW-0472">Membrane</keyword>
<comment type="pathway">
    <text evidence="3">Energy metabolism; oxidative phosphorylation.</text>
</comment>
<dbReference type="InterPro" id="IPR002035">
    <property type="entry name" value="VWF_A"/>
</dbReference>
<dbReference type="GO" id="GO:0035987">
    <property type="term" value="P:endodermal cell differentiation"/>
    <property type="evidence" value="ECO:0007669"/>
    <property type="project" value="TreeGrafter"/>
</dbReference>
<dbReference type="PANTHER" id="PTHR24020:SF17">
    <property type="entry name" value="COLLAGEN ALPHA-1(XII) CHAIN"/>
    <property type="match status" value="1"/>
</dbReference>
<dbReference type="GO" id="GO:0006123">
    <property type="term" value="P:mitochondrial electron transport, cytochrome c to oxygen"/>
    <property type="evidence" value="ECO:0007669"/>
    <property type="project" value="InterPro"/>
</dbReference>
<dbReference type="EMBL" id="JAGKHQ010000009">
    <property type="protein sequence ID" value="KAG7508970.1"/>
    <property type="molecule type" value="Genomic_DNA"/>
</dbReference>
<feature type="domain" description="VWFA" evidence="14">
    <location>
        <begin position="108"/>
        <end position="284"/>
    </location>
</feature>
<dbReference type="GO" id="GO:0005615">
    <property type="term" value="C:extracellular space"/>
    <property type="evidence" value="ECO:0007669"/>
    <property type="project" value="TreeGrafter"/>
</dbReference>
<evidence type="ECO:0000256" key="9">
    <source>
        <dbReference type="ARBA" id="ARBA00022946"/>
    </source>
</evidence>
<evidence type="ECO:0000256" key="7">
    <source>
        <dbReference type="ARBA" id="ARBA00022737"/>
    </source>
</evidence>
<proteinExistence type="inferred from homology"/>
<dbReference type="SMART" id="SM00327">
    <property type="entry name" value="VWA"/>
    <property type="match status" value="1"/>
</dbReference>
<dbReference type="FunFam" id="4.10.91.10:FF:000001">
    <property type="entry name" value="Cytochrome c oxidase subunit 7A1, mitochondrial"/>
    <property type="match status" value="1"/>
</dbReference>
<evidence type="ECO:0000256" key="4">
    <source>
        <dbReference type="ARBA" id="ARBA00009331"/>
    </source>
</evidence>
<accession>A0AAV6RVX5</accession>
<dbReference type="PROSITE" id="PS50853">
    <property type="entry name" value="FN3"/>
    <property type="match status" value="1"/>
</dbReference>
<keyword evidence="10 16" id="KW-0176">Collagen</keyword>
<evidence type="ECO:0000313" key="17">
    <source>
        <dbReference type="Proteomes" id="UP000693946"/>
    </source>
</evidence>
<dbReference type="AlphaFoldDB" id="A0AAV6RVX5"/>
<evidence type="ECO:0000259" key="15">
    <source>
        <dbReference type="PROSITE" id="PS50853"/>
    </source>
</evidence>
<reference evidence="16 17" key="1">
    <citation type="journal article" date="2021" name="Sci. Rep.">
        <title>Chromosome anchoring in Senegalese sole (Solea senegalensis) reveals sex-associated markers and genome rearrangements in flatfish.</title>
        <authorList>
            <person name="Guerrero-Cozar I."/>
            <person name="Gomez-Garrido J."/>
            <person name="Berbel C."/>
            <person name="Martinez-Blanch J.F."/>
            <person name="Alioto T."/>
            <person name="Claros M.G."/>
            <person name="Gagnaire P.A."/>
            <person name="Manchado M."/>
        </authorList>
    </citation>
    <scope>NUCLEOTIDE SEQUENCE [LARGE SCALE GENOMIC DNA]</scope>
    <source>
        <strain evidence="16">Sse05_10M</strain>
    </source>
</reference>
<keyword evidence="6" id="KW-0272">Extracellular matrix</keyword>
<dbReference type="SMART" id="SM00060">
    <property type="entry name" value="FN3"/>
    <property type="match status" value="2"/>
</dbReference>
<keyword evidence="5" id="KW-0964">Secreted</keyword>
<dbReference type="CDD" id="cd00928">
    <property type="entry name" value="Cyt_c_Oxidase_VIIa"/>
    <property type="match status" value="1"/>
</dbReference>
<dbReference type="InterPro" id="IPR003177">
    <property type="entry name" value="Cytc_oxidase_su7a_met"/>
</dbReference>
<comment type="similarity">
    <text evidence="4">Belongs to the cytochrome c oxidase VIIa family.</text>
</comment>
<dbReference type="CDD" id="cd00063">
    <property type="entry name" value="FN3"/>
    <property type="match status" value="2"/>
</dbReference>